<feature type="compositionally biased region" description="Polar residues" evidence="13">
    <location>
        <begin position="222"/>
        <end position="236"/>
    </location>
</feature>
<feature type="domain" description="Zn(2)-C6 fungal-type" evidence="14">
    <location>
        <begin position="18"/>
        <end position="51"/>
    </location>
</feature>
<keyword evidence="7" id="KW-0805">Transcription regulation</keyword>
<evidence type="ECO:0000256" key="2">
    <source>
        <dbReference type="ARBA" id="ARBA00008000"/>
    </source>
</evidence>
<evidence type="ECO:0000256" key="10">
    <source>
        <dbReference type="ARBA" id="ARBA00023242"/>
    </source>
</evidence>
<keyword evidence="8" id="KW-0238">DNA-binding</keyword>
<keyword evidence="6" id="KW-0560">Oxidoreductase</keyword>
<dbReference type="GO" id="GO:0008720">
    <property type="term" value="F:D-lactate dehydrogenase (NAD+) activity"/>
    <property type="evidence" value="ECO:0007669"/>
    <property type="project" value="TreeGrafter"/>
</dbReference>
<dbReference type="Gene3D" id="3.30.70.2740">
    <property type="match status" value="1"/>
</dbReference>
<feature type="compositionally biased region" description="Polar residues" evidence="13">
    <location>
        <begin position="675"/>
        <end position="693"/>
    </location>
</feature>
<evidence type="ECO:0000259" key="14">
    <source>
        <dbReference type="PROSITE" id="PS50048"/>
    </source>
</evidence>
<dbReference type="GO" id="GO:0000981">
    <property type="term" value="F:DNA-binding transcription factor activity, RNA polymerase II-specific"/>
    <property type="evidence" value="ECO:0007669"/>
    <property type="project" value="InterPro"/>
</dbReference>
<dbReference type="GeneID" id="27353614"/>
<dbReference type="InterPro" id="IPR036864">
    <property type="entry name" value="Zn2-C6_fun-type_DNA-bd_sf"/>
</dbReference>
<keyword evidence="17" id="KW-1185">Reference proteome</keyword>
<dbReference type="InterPro" id="IPR036318">
    <property type="entry name" value="FAD-bd_PCMH-like_sf"/>
</dbReference>
<dbReference type="SUPFAM" id="SSF55103">
    <property type="entry name" value="FAD-linked oxidases, C-terminal domain"/>
    <property type="match status" value="1"/>
</dbReference>
<dbReference type="InterPro" id="IPR001138">
    <property type="entry name" value="Zn2Cys6_DnaBD"/>
</dbReference>
<dbReference type="FunFam" id="3.30.465.10:FF:000014">
    <property type="entry name" value="D-lactate dehydrogenase (Cytochrome), putative"/>
    <property type="match status" value="1"/>
</dbReference>
<dbReference type="STRING" id="215243.A0A0D2ECY0"/>
<dbReference type="GO" id="GO:0006351">
    <property type="term" value="P:DNA-templated transcription"/>
    <property type="evidence" value="ECO:0007669"/>
    <property type="project" value="InterPro"/>
</dbReference>
<comment type="catalytic activity">
    <reaction evidence="12">
        <text>(R)-lactate + 2 Fe(III)-[cytochrome c] = 2 Fe(II)-[cytochrome c] + pyruvate + 2 H(+)</text>
        <dbReference type="Rhea" id="RHEA:13521"/>
        <dbReference type="Rhea" id="RHEA-COMP:10350"/>
        <dbReference type="Rhea" id="RHEA-COMP:14399"/>
        <dbReference type="ChEBI" id="CHEBI:15361"/>
        <dbReference type="ChEBI" id="CHEBI:15378"/>
        <dbReference type="ChEBI" id="CHEBI:16004"/>
        <dbReference type="ChEBI" id="CHEBI:29033"/>
        <dbReference type="ChEBI" id="CHEBI:29034"/>
        <dbReference type="EC" id="1.1.2.4"/>
    </reaction>
</comment>
<proteinExistence type="inferred from homology"/>
<dbReference type="FunFam" id="1.10.45.10:FF:000001">
    <property type="entry name" value="D-lactate dehydrogenase mitochondrial"/>
    <property type="match status" value="1"/>
</dbReference>
<dbReference type="PROSITE" id="PS50048">
    <property type="entry name" value="ZN2_CY6_FUNGAL_2"/>
    <property type="match status" value="1"/>
</dbReference>
<dbReference type="InterPro" id="IPR004113">
    <property type="entry name" value="FAD-bd_oxidored_4_C"/>
</dbReference>
<dbReference type="InterPro" id="IPR016169">
    <property type="entry name" value="FAD-bd_PCMH_sub2"/>
</dbReference>
<evidence type="ECO:0000256" key="12">
    <source>
        <dbReference type="ARBA" id="ARBA00051436"/>
    </source>
</evidence>
<dbReference type="PROSITE" id="PS51387">
    <property type="entry name" value="FAD_PCMH"/>
    <property type="match status" value="1"/>
</dbReference>
<keyword evidence="5" id="KW-0274">FAD</keyword>
<comment type="similarity">
    <text evidence="2">Belongs to the FAD-binding oxidoreductase/transferase type 4 family.</text>
</comment>
<dbReference type="Pfam" id="PF02913">
    <property type="entry name" value="FAD-oxidase_C"/>
    <property type="match status" value="1"/>
</dbReference>
<protein>
    <recommendedName>
        <fullName evidence="11">D-lactate dehydrogenase (cytochrome)</fullName>
        <ecNumber evidence="11">1.1.2.4</ecNumber>
    </recommendedName>
</protein>
<accession>A0A0D2ECY0</accession>
<sequence length="1336" mass="147644">MASPPQLTGTKRRRVAVACENCHNSRVRCDAYWVGLPCSRCKGSKRDSCHFIQSKKRRGVDGRFVPVSTGSSLDGSFQSGISSTLSPTHSYSAPTAPLLSRATVPHHAASAVRTQIDSGSPDQALASTIGSSIERLTRSPNTTVDLDPICRANASDTELQAPTDRHSRVHDEPQDITLLNASEDPQDGSQIEPISYMGESWFLSFVLHNTNHEDTSRHRSVVPSSTAHNESSRISNHSLESATHATRLAEIPYTSPLPEALSGDICDQLLDAYFSYFQPICPIVDRGPFLESVHARTVSRTLLLCVCFIASVHCEMDVLRSLGYQTRVEAGDDLFSKADQALADDTDSDRITIMISSYLLHYWWGKPVKFDDSLWRLAGVIRSGQCLGMHHSTANSHMGLDVRKRWKRLWWLLYIRDRQVSLCLGMPMIINDDDCTLEALTVEDFPSEPRETAQYIIGQASLSRAACEVRKYISSVLGQHQQQPIVETEQEIMRLFQVWHRSLPKDMLCSSKGANQLALTLQITFNLYRIIFLQRLHRAYQNEAYATRSNHDIIDAAETITSLTEQALTHFQPRSLPMICVTAIFAAMNVQYAASFSCKDYVSQVLLHKLRKNLLGLEQLEQVYSLAAWIRRLFSKVLDQSEHRRKSSACARISTKDNLPSFVDEAASQLGLGRPSTSQTSPEAETPLPQASSSHHRYNDTRIPTLGPESTTPVPLTAGETIIPCPPPISQGDLLFPNMWTDEPGDLSEFEAQFLNTNVPRHWPLLSPLELENMRLLGLAQSQFQARRQTRNVSLKVPARETQSGRSQRGRLGLLSGLGLASAGAVIWTATDRGKPGFTPGPVAFSSTQPLLDSPPIVHDISADNLREAFRDFVDILGEDRVSRDPADLLQHSGSDFQSYSWSEDTAVPGHVIVYPLSTQEVSEVVKVCYRRRIPITPYSGGTSVEGQYIPDMGGVCVDFSMMDKILETNPVDLDCTVQPGLGWMELNQELAANNLFFPPDPGPGALIGGMVGTGCSGTNAARYGTMKDWVLSLTMVLADGTIVKTRQRPRKSSAGYDLTRLVIGSEGTLGLVTEVTLKLAVKHSHEAVAVCTFASIKDAARTVQAIISKGVPVAAVEILDDVQMSCINKAGLTRRKWAEQPSLFFKFTGNTDLMVQDAAKLTGEISKQQGSTSYLYAVDQEEREELWSARKNALWSVLALRTKPSDRVWTTDVAVPLSRLADIIEEAKLHIERSGLLGTIVGHVGDGNFHALLLFPEEKRHVAEHLVHEMVDRAIAMEGTATGEHGVGLVKRDYLEKELGKTTVDFMRKLKNAVDPLCILNCGKIMRMEHSPSVE</sequence>
<feature type="region of interest" description="Disordered" evidence="13">
    <location>
        <begin position="214"/>
        <end position="236"/>
    </location>
</feature>
<dbReference type="Pfam" id="PF01565">
    <property type="entry name" value="FAD_binding_4"/>
    <property type="match status" value="1"/>
</dbReference>
<evidence type="ECO:0000256" key="4">
    <source>
        <dbReference type="ARBA" id="ARBA00022723"/>
    </source>
</evidence>
<evidence type="ECO:0000256" key="5">
    <source>
        <dbReference type="ARBA" id="ARBA00022827"/>
    </source>
</evidence>
<dbReference type="SUPFAM" id="SSF56176">
    <property type="entry name" value="FAD-binding/transporter-associated domain-like"/>
    <property type="match status" value="1"/>
</dbReference>
<dbReference type="InterPro" id="IPR016171">
    <property type="entry name" value="Vanillyl_alc_oxidase_C-sub2"/>
</dbReference>
<dbReference type="CDD" id="cd00067">
    <property type="entry name" value="GAL4"/>
    <property type="match status" value="1"/>
</dbReference>
<dbReference type="EMBL" id="KN847333">
    <property type="protein sequence ID" value="KIW45829.1"/>
    <property type="molecule type" value="Genomic_DNA"/>
</dbReference>
<evidence type="ECO:0000256" key="13">
    <source>
        <dbReference type="SAM" id="MobiDB-lite"/>
    </source>
</evidence>
<evidence type="ECO:0000256" key="7">
    <source>
        <dbReference type="ARBA" id="ARBA00023015"/>
    </source>
</evidence>
<feature type="region of interest" description="Disordered" evidence="13">
    <location>
        <begin position="670"/>
        <end position="719"/>
    </location>
</feature>
<dbReference type="Pfam" id="PF04082">
    <property type="entry name" value="Fungal_trans"/>
    <property type="match status" value="1"/>
</dbReference>
<dbReference type="Proteomes" id="UP000053342">
    <property type="component" value="Unassembled WGS sequence"/>
</dbReference>
<dbReference type="SMART" id="SM00906">
    <property type="entry name" value="Fungal_trans"/>
    <property type="match status" value="1"/>
</dbReference>
<evidence type="ECO:0000259" key="15">
    <source>
        <dbReference type="PROSITE" id="PS51387"/>
    </source>
</evidence>
<dbReference type="InterPro" id="IPR016166">
    <property type="entry name" value="FAD-bd_PCMH"/>
</dbReference>
<keyword evidence="10" id="KW-0539">Nucleus</keyword>
<dbReference type="Gene3D" id="3.30.465.10">
    <property type="match status" value="1"/>
</dbReference>
<keyword evidence="3" id="KW-0285">Flavoprotein</keyword>
<gene>
    <name evidence="16" type="ORF">PV06_01540</name>
</gene>
<dbReference type="FunFam" id="3.30.70.2740:FF:000001">
    <property type="entry name" value="D-lactate dehydrogenase mitochondrial"/>
    <property type="match status" value="1"/>
</dbReference>
<dbReference type="RefSeq" id="XP_016266045.1">
    <property type="nucleotide sequence ID" value="XM_016402148.1"/>
</dbReference>
<dbReference type="HOGENOM" id="CLU_258700_0_0_1"/>
<keyword evidence="4" id="KW-0479">Metal-binding</keyword>
<evidence type="ECO:0000256" key="6">
    <source>
        <dbReference type="ARBA" id="ARBA00023002"/>
    </source>
</evidence>
<dbReference type="Gene3D" id="4.10.240.10">
    <property type="entry name" value="Zn(2)-C6 fungal-type DNA-binding domain"/>
    <property type="match status" value="1"/>
</dbReference>
<organism evidence="16 17">
    <name type="scientific">Exophiala oligosperma</name>
    <dbReference type="NCBI Taxonomy" id="215243"/>
    <lineage>
        <taxon>Eukaryota</taxon>
        <taxon>Fungi</taxon>
        <taxon>Dikarya</taxon>
        <taxon>Ascomycota</taxon>
        <taxon>Pezizomycotina</taxon>
        <taxon>Eurotiomycetes</taxon>
        <taxon>Chaetothyriomycetidae</taxon>
        <taxon>Chaetothyriales</taxon>
        <taxon>Herpotrichiellaceae</taxon>
        <taxon>Exophiala</taxon>
    </lineage>
</organism>
<dbReference type="Gene3D" id="1.10.45.10">
    <property type="entry name" value="Vanillyl-alcohol Oxidase, Chain A, domain 4"/>
    <property type="match status" value="1"/>
</dbReference>
<dbReference type="GO" id="GO:0008270">
    <property type="term" value="F:zinc ion binding"/>
    <property type="evidence" value="ECO:0007669"/>
    <property type="project" value="InterPro"/>
</dbReference>
<dbReference type="PANTHER" id="PTHR11748:SF116">
    <property type="entry name" value="D-LACTATE DEHYDROGENASE (CYTOCHROME) (AFU_ORTHOLOGUE AFUA_7G02560)"/>
    <property type="match status" value="1"/>
</dbReference>
<dbReference type="GO" id="GO:0003677">
    <property type="term" value="F:DNA binding"/>
    <property type="evidence" value="ECO:0007669"/>
    <property type="project" value="UniProtKB-KW"/>
</dbReference>
<evidence type="ECO:0000256" key="3">
    <source>
        <dbReference type="ARBA" id="ARBA00022630"/>
    </source>
</evidence>
<evidence type="ECO:0000256" key="9">
    <source>
        <dbReference type="ARBA" id="ARBA00023163"/>
    </source>
</evidence>
<feature type="domain" description="FAD-binding PCMH-type" evidence="15">
    <location>
        <begin position="905"/>
        <end position="1083"/>
    </location>
</feature>
<keyword evidence="9" id="KW-0804">Transcription</keyword>
<dbReference type="GO" id="GO:0004458">
    <property type="term" value="F:D-lactate dehydrogenase (cytochrome) activity"/>
    <property type="evidence" value="ECO:0007669"/>
    <property type="project" value="UniProtKB-EC"/>
</dbReference>
<dbReference type="VEuPathDB" id="FungiDB:PV06_01540"/>
<dbReference type="GO" id="GO:0005739">
    <property type="term" value="C:mitochondrion"/>
    <property type="evidence" value="ECO:0007669"/>
    <property type="project" value="TreeGrafter"/>
</dbReference>
<dbReference type="SMART" id="SM00066">
    <property type="entry name" value="GAL4"/>
    <property type="match status" value="1"/>
</dbReference>
<evidence type="ECO:0000313" key="16">
    <source>
        <dbReference type="EMBL" id="KIW45829.1"/>
    </source>
</evidence>
<dbReference type="GO" id="GO:1903457">
    <property type="term" value="P:lactate catabolic process"/>
    <property type="evidence" value="ECO:0007669"/>
    <property type="project" value="TreeGrafter"/>
</dbReference>
<comment type="cofactor">
    <cofactor evidence="1">
        <name>FAD</name>
        <dbReference type="ChEBI" id="CHEBI:57692"/>
    </cofactor>
</comment>
<evidence type="ECO:0000256" key="8">
    <source>
        <dbReference type="ARBA" id="ARBA00023125"/>
    </source>
</evidence>
<dbReference type="PROSITE" id="PS00463">
    <property type="entry name" value="ZN2_CY6_FUNGAL_1"/>
    <property type="match status" value="1"/>
</dbReference>
<dbReference type="InterPro" id="IPR006094">
    <property type="entry name" value="Oxid_FAD_bind_N"/>
</dbReference>
<dbReference type="InterPro" id="IPR016164">
    <property type="entry name" value="FAD-linked_Oxase-like_C"/>
</dbReference>
<dbReference type="InterPro" id="IPR007219">
    <property type="entry name" value="XnlR_reg_dom"/>
</dbReference>
<evidence type="ECO:0000256" key="11">
    <source>
        <dbReference type="ARBA" id="ARBA00038897"/>
    </source>
</evidence>
<evidence type="ECO:0000313" key="17">
    <source>
        <dbReference type="Proteomes" id="UP000053342"/>
    </source>
</evidence>
<dbReference type="SUPFAM" id="SSF57701">
    <property type="entry name" value="Zn2/Cys6 DNA-binding domain"/>
    <property type="match status" value="1"/>
</dbReference>
<dbReference type="CDD" id="cd12148">
    <property type="entry name" value="fungal_TF_MHR"/>
    <property type="match status" value="1"/>
</dbReference>
<dbReference type="PANTHER" id="PTHR11748">
    <property type="entry name" value="D-LACTATE DEHYDROGENASE"/>
    <property type="match status" value="1"/>
</dbReference>
<dbReference type="Pfam" id="PF00172">
    <property type="entry name" value="Zn_clus"/>
    <property type="match status" value="1"/>
</dbReference>
<dbReference type="EC" id="1.1.2.4" evidence="11"/>
<reference evidence="16 17" key="1">
    <citation type="submission" date="2015-01" db="EMBL/GenBank/DDBJ databases">
        <title>The Genome Sequence of Exophiala oligosperma CBS72588.</title>
        <authorList>
            <consortium name="The Broad Institute Genomics Platform"/>
            <person name="Cuomo C."/>
            <person name="de Hoog S."/>
            <person name="Gorbushina A."/>
            <person name="Stielow B."/>
            <person name="Teixiera M."/>
            <person name="Abouelleil A."/>
            <person name="Chapman S.B."/>
            <person name="Priest M."/>
            <person name="Young S.K."/>
            <person name="Wortman J."/>
            <person name="Nusbaum C."/>
            <person name="Birren B."/>
        </authorList>
    </citation>
    <scope>NUCLEOTIDE SEQUENCE [LARGE SCALE GENOMIC DNA]</scope>
    <source>
        <strain evidence="16 17">CBS 72588</strain>
    </source>
</reference>
<dbReference type="OrthoDB" id="2110361at2759"/>
<dbReference type="GO" id="GO:0071949">
    <property type="term" value="F:FAD binding"/>
    <property type="evidence" value="ECO:0007669"/>
    <property type="project" value="InterPro"/>
</dbReference>
<evidence type="ECO:0000256" key="1">
    <source>
        <dbReference type="ARBA" id="ARBA00001974"/>
    </source>
</evidence>
<name>A0A0D2ECY0_9EURO</name>